<dbReference type="OrthoDB" id="5581623at2759"/>
<evidence type="ECO:0000313" key="2">
    <source>
        <dbReference type="EMBL" id="KNE60590.1"/>
    </source>
</evidence>
<evidence type="ECO:0000256" key="1">
    <source>
        <dbReference type="SAM" id="MobiDB-lite"/>
    </source>
</evidence>
<feature type="compositionally biased region" description="Low complexity" evidence="1">
    <location>
        <begin position="812"/>
        <end position="833"/>
    </location>
</feature>
<gene>
    <name evidence="2" type="ORF">AMAG_05972</name>
</gene>
<feature type="region of interest" description="Disordered" evidence="1">
    <location>
        <begin position="794"/>
        <end position="869"/>
    </location>
</feature>
<sequence length="869" mass="92493">MSTEFSHNDEHHDDELPQLPSTSNVSSLHAADFGRAVGGVYVGHGQWQFLKQVVTQPEPGQNDEQRQDHQNNRSAAVTIATQEWAPLHDPRLLRGPADGLHIASAPPYVPPIKNVAVGQASLFAAHLLERTHPDVQVPIDLLSSLAVEDARQVAQQEFHARDHGNCLHLSVAPQGSAPGQSANSSNIDSAAISAATASLFLFHPSADRTGALLSMLDTPVRKSSDVPARVVKSTVLYHRPGLAARIMQISVSLLISTALFDASPGDTSLSPPQRALVALRYPNTVVLLHVEVHGHDDCTATVTDQLEFDDLTAVAASSFSRSEVLIATRRHVFLWRQKGARGRLRVVHTFTEEPSSAPLAIPGVTWSASPRWAYAFCGHSLVEIDLRAPKSYESTPVRTVGTVDDPILAVDSSRDFVVAVTSTHAVYFYTRFAGPPALTAAHHAGCGVKAQPMITHMDAPVLLVGGFWQAHCTAMQVALTTTAMIAPGMVATGDTSKDVVVPGARIVTPPVALPNLRTTAHDSVVPFRDVARSILWPDTPPLIGLAGAWVPVADADQVYVTVQLMEGGQVTVPVPAPVPETTCLDVAPGIRRRLKLRGDPWHLLAQVRAEVLADNPDADCLGPFEVPVDKVPLSLPVLLLGKDATTTDDGRAPVIDVGALFPNEESGEVEAALHALTEGLHEAMLDAADTFRRHHKPAQHSQPDTETPLTIVADPLIHSGLFKDSVRQTTTPSVTVRRLTTAWDQHKAGIDPSAPPLVDPKPRFRLRGAAKLSGARSSQRAPPTIMSRATLSQPPAIAASQPTPGRSQVPTLSQPPALSQSPSLSLSQPARRSGFGGSMSRPSTAVAGFGSSRPSATVAGFGSTTVRQA</sequence>
<dbReference type="Proteomes" id="UP000054350">
    <property type="component" value="Unassembled WGS sequence"/>
</dbReference>
<organism evidence="2 3">
    <name type="scientific">Allomyces macrogynus (strain ATCC 38327)</name>
    <name type="common">Allomyces javanicus var. macrogynus</name>
    <dbReference type="NCBI Taxonomy" id="578462"/>
    <lineage>
        <taxon>Eukaryota</taxon>
        <taxon>Fungi</taxon>
        <taxon>Fungi incertae sedis</taxon>
        <taxon>Blastocladiomycota</taxon>
        <taxon>Blastocladiomycetes</taxon>
        <taxon>Blastocladiales</taxon>
        <taxon>Blastocladiaceae</taxon>
        <taxon>Allomyces</taxon>
    </lineage>
</organism>
<reference evidence="3" key="2">
    <citation type="submission" date="2009-11" db="EMBL/GenBank/DDBJ databases">
        <title>The Genome Sequence of Allomyces macrogynus strain ATCC 38327.</title>
        <authorList>
            <consortium name="The Broad Institute Genome Sequencing Platform"/>
            <person name="Russ C."/>
            <person name="Cuomo C."/>
            <person name="Shea T."/>
            <person name="Young S.K."/>
            <person name="Zeng Q."/>
            <person name="Koehrsen M."/>
            <person name="Haas B."/>
            <person name="Borodovsky M."/>
            <person name="Guigo R."/>
            <person name="Alvarado L."/>
            <person name="Berlin A."/>
            <person name="Borenstein D."/>
            <person name="Chen Z."/>
            <person name="Engels R."/>
            <person name="Freedman E."/>
            <person name="Gellesch M."/>
            <person name="Goldberg J."/>
            <person name="Griggs A."/>
            <person name="Gujja S."/>
            <person name="Heiman D."/>
            <person name="Hepburn T."/>
            <person name="Howarth C."/>
            <person name="Jen D."/>
            <person name="Larson L."/>
            <person name="Lewis B."/>
            <person name="Mehta T."/>
            <person name="Park D."/>
            <person name="Pearson M."/>
            <person name="Roberts A."/>
            <person name="Saif S."/>
            <person name="Shenoy N."/>
            <person name="Sisk P."/>
            <person name="Stolte C."/>
            <person name="Sykes S."/>
            <person name="Walk T."/>
            <person name="White J."/>
            <person name="Yandava C."/>
            <person name="Burger G."/>
            <person name="Gray M.W."/>
            <person name="Holland P.W.H."/>
            <person name="King N."/>
            <person name="Lang F.B.F."/>
            <person name="Roger A.J."/>
            <person name="Ruiz-Trillo I."/>
            <person name="Lander E."/>
            <person name="Nusbaum C."/>
        </authorList>
    </citation>
    <scope>NUCLEOTIDE SEQUENCE [LARGE SCALE GENOMIC DNA]</scope>
    <source>
        <strain evidence="3">ATCC 38327</strain>
    </source>
</reference>
<feature type="compositionally biased region" description="Basic and acidic residues" evidence="1">
    <location>
        <begin position="1"/>
        <end position="15"/>
    </location>
</feature>
<accession>A0A0L0SDX7</accession>
<dbReference type="EMBL" id="GG745336">
    <property type="protein sequence ID" value="KNE60590.1"/>
    <property type="molecule type" value="Genomic_DNA"/>
</dbReference>
<proteinExistence type="predicted"/>
<keyword evidence="3" id="KW-1185">Reference proteome</keyword>
<name>A0A0L0SDX7_ALLM3</name>
<dbReference type="SUPFAM" id="SSF69322">
    <property type="entry name" value="Tricorn protease domain 2"/>
    <property type="match status" value="1"/>
</dbReference>
<evidence type="ECO:0000313" key="3">
    <source>
        <dbReference type="Proteomes" id="UP000054350"/>
    </source>
</evidence>
<reference evidence="2 3" key="1">
    <citation type="submission" date="2009-11" db="EMBL/GenBank/DDBJ databases">
        <title>Annotation of Allomyces macrogynus ATCC 38327.</title>
        <authorList>
            <consortium name="The Broad Institute Genome Sequencing Platform"/>
            <person name="Russ C."/>
            <person name="Cuomo C."/>
            <person name="Burger G."/>
            <person name="Gray M.W."/>
            <person name="Holland P.W.H."/>
            <person name="King N."/>
            <person name="Lang F.B.F."/>
            <person name="Roger A.J."/>
            <person name="Ruiz-Trillo I."/>
            <person name="Young S.K."/>
            <person name="Zeng Q."/>
            <person name="Gargeya S."/>
            <person name="Fitzgerald M."/>
            <person name="Haas B."/>
            <person name="Abouelleil A."/>
            <person name="Alvarado L."/>
            <person name="Arachchi H.M."/>
            <person name="Berlin A."/>
            <person name="Chapman S.B."/>
            <person name="Gearin G."/>
            <person name="Goldberg J."/>
            <person name="Griggs A."/>
            <person name="Gujja S."/>
            <person name="Hansen M."/>
            <person name="Heiman D."/>
            <person name="Howarth C."/>
            <person name="Larimer J."/>
            <person name="Lui A."/>
            <person name="MacDonald P.J.P."/>
            <person name="McCowen C."/>
            <person name="Montmayeur A."/>
            <person name="Murphy C."/>
            <person name="Neiman D."/>
            <person name="Pearson M."/>
            <person name="Priest M."/>
            <person name="Roberts A."/>
            <person name="Saif S."/>
            <person name="Shea T."/>
            <person name="Sisk P."/>
            <person name="Stolte C."/>
            <person name="Sykes S."/>
            <person name="Wortman J."/>
            <person name="Nusbaum C."/>
            <person name="Birren B."/>
        </authorList>
    </citation>
    <scope>NUCLEOTIDE SEQUENCE [LARGE SCALE GENOMIC DNA]</scope>
    <source>
        <strain evidence="2 3">ATCC 38327</strain>
    </source>
</reference>
<feature type="compositionally biased region" description="Polar residues" evidence="1">
    <location>
        <begin position="800"/>
        <end position="811"/>
    </location>
</feature>
<feature type="region of interest" description="Disordered" evidence="1">
    <location>
        <begin position="1"/>
        <end position="24"/>
    </location>
</feature>
<protein>
    <submittedName>
        <fullName evidence="2">Uncharacterized protein</fullName>
    </submittedName>
</protein>
<dbReference type="VEuPathDB" id="FungiDB:AMAG_05972"/>
<dbReference type="AlphaFoldDB" id="A0A0L0SDX7"/>